<reference evidence="3 5" key="3">
    <citation type="submission" date="2021-01" db="EMBL/GenBank/DDBJ databases">
        <title>Sequencing the genomes of 1000 actinobacteria strains.</title>
        <authorList>
            <person name="Klenk H.-P."/>
        </authorList>
    </citation>
    <scope>NUCLEOTIDE SEQUENCE [LARGE SCALE GENOMIC DNA]</scope>
    <source>
        <strain evidence="3 5">DSM 20542</strain>
    </source>
</reference>
<dbReference type="Proteomes" id="UP000648535">
    <property type="component" value="Unassembled WGS sequence"/>
</dbReference>
<reference evidence="2" key="1">
    <citation type="journal article" date="2014" name="Int. J. Syst. Evol. Microbiol.">
        <title>Complete genome sequence of Corynebacterium casei LMG S-19264T (=DSM 44701T), isolated from a smear-ripened cheese.</title>
        <authorList>
            <consortium name="US DOE Joint Genome Institute (JGI-PGF)"/>
            <person name="Walter F."/>
            <person name="Albersmeier A."/>
            <person name="Kalinowski J."/>
            <person name="Ruckert C."/>
        </authorList>
    </citation>
    <scope>NUCLEOTIDE SEQUENCE</scope>
    <source>
        <strain evidence="2">JCM 1480</strain>
    </source>
</reference>
<name>A0A8H9GDQ3_9MICO</name>
<keyword evidence="1" id="KW-0812">Transmembrane</keyword>
<accession>A0A8H9GDQ3</accession>
<dbReference type="EMBL" id="BMOI01000017">
    <property type="protein sequence ID" value="GGL10864.1"/>
    <property type="molecule type" value="Genomic_DNA"/>
</dbReference>
<dbReference type="RefSeq" id="WP_022902963.1">
    <property type="nucleotide sequence ID" value="NZ_BMOI01000017.1"/>
</dbReference>
<gene>
    <name evidence="2" type="ORF">GCM10009769_31130</name>
    <name evidence="3" type="ORF">JOE58_002713</name>
</gene>
<dbReference type="EMBL" id="JAFBCG010000001">
    <property type="protein sequence ID" value="MBM7803462.1"/>
    <property type="molecule type" value="Genomic_DNA"/>
</dbReference>
<evidence type="ECO:0000256" key="1">
    <source>
        <dbReference type="SAM" id="Phobius"/>
    </source>
</evidence>
<evidence type="ECO:0000313" key="4">
    <source>
        <dbReference type="Proteomes" id="UP000648535"/>
    </source>
</evidence>
<evidence type="ECO:0000313" key="5">
    <source>
        <dbReference type="Proteomes" id="UP000746584"/>
    </source>
</evidence>
<feature type="transmembrane region" description="Helical" evidence="1">
    <location>
        <begin position="197"/>
        <end position="219"/>
    </location>
</feature>
<dbReference type="AlphaFoldDB" id="A0A8H9GDQ3"/>
<comment type="caution">
    <text evidence="2">The sequence shown here is derived from an EMBL/GenBank/DDBJ whole genome shotgun (WGS) entry which is preliminary data.</text>
</comment>
<sequence length="220" mass="22223">MDALALVPAAVGIALSPLPAASVVFLLGHRRGPGSAVGLAAGWTATIAVGLAVAVLLGERLPPETSGGTTVEAVIALCAAVLLFALAVWQWVRRRLPDGSPASSRWADRVDAIGSAHAVGLGALLTVNPKVVVLVLSAGLVFGEADPAAGWTVLAGVCFVLVAALPTVLPIGIAVALGRRAQPVLDTLREWIARWGSLSLVVVLVVLGAVQLVTGLAGLR</sequence>
<organism evidence="2 4">
    <name type="scientific">Curtobacterium luteum</name>
    <dbReference type="NCBI Taxonomy" id="33881"/>
    <lineage>
        <taxon>Bacteria</taxon>
        <taxon>Bacillati</taxon>
        <taxon>Actinomycetota</taxon>
        <taxon>Actinomycetes</taxon>
        <taxon>Micrococcales</taxon>
        <taxon>Microbacteriaceae</taxon>
        <taxon>Curtobacterium</taxon>
    </lineage>
</organism>
<keyword evidence="5" id="KW-1185">Reference proteome</keyword>
<feature type="transmembrane region" description="Helical" evidence="1">
    <location>
        <begin position="70"/>
        <end position="92"/>
    </location>
</feature>
<proteinExistence type="predicted"/>
<protein>
    <recommendedName>
        <fullName evidence="6">Sap-like sulfolipid-1-addressing protein</fullName>
    </recommendedName>
</protein>
<reference evidence="2" key="2">
    <citation type="submission" date="2020-09" db="EMBL/GenBank/DDBJ databases">
        <authorList>
            <person name="Sun Q."/>
            <person name="Ohkuma M."/>
        </authorList>
    </citation>
    <scope>NUCLEOTIDE SEQUENCE</scope>
    <source>
        <strain evidence="2">JCM 1480</strain>
    </source>
</reference>
<dbReference type="Pfam" id="PF11139">
    <property type="entry name" value="SfLAP"/>
    <property type="match status" value="1"/>
</dbReference>
<dbReference type="Proteomes" id="UP000746584">
    <property type="component" value="Unassembled WGS sequence"/>
</dbReference>
<dbReference type="InterPro" id="IPR021315">
    <property type="entry name" value="Gap/Sap"/>
</dbReference>
<keyword evidence="1" id="KW-0472">Membrane</keyword>
<keyword evidence="1" id="KW-1133">Transmembrane helix</keyword>
<evidence type="ECO:0000313" key="2">
    <source>
        <dbReference type="EMBL" id="GGL10864.1"/>
    </source>
</evidence>
<feature type="transmembrane region" description="Helical" evidence="1">
    <location>
        <begin position="36"/>
        <end position="58"/>
    </location>
</feature>
<evidence type="ECO:0000313" key="3">
    <source>
        <dbReference type="EMBL" id="MBM7803462.1"/>
    </source>
</evidence>
<evidence type="ECO:0008006" key="6">
    <source>
        <dbReference type="Google" id="ProtNLM"/>
    </source>
</evidence>
<feature type="transmembrane region" description="Helical" evidence="1">
    <location>
        <begin position="112"/>
        <end position="141"/>
    </location>
</feature>
<feature type="transmembrane region" description="Helical" evidence="1">
    <location>
        <begin position="153"/>
        <end position="177"/>
    </location>
</feature>